<keyword evidence="2" id="KW-1185">Reference proteome</keyword>
<reference evidence="1 2" key="1">
    <citation type="journal article" date="2021" name="Elife">
        <title>Chloroplast acquisition without the gene transfer in kleptoplastic sea slugs, Plakobranchus ocellatus.</title>
        <authorList>
            <person name="Maeda T."/>
            <person name="Takahashi S."/>
            <person name="Yoshida T."/>
            <person name="Shimamura S."/>
            <person name="Takaki Y."/>
            <person name="Nagai Y."/>
            <person name="Toyoda A."/>
            <person name="Suzuki Y."/>
            <person name="Arimoto A."/>
            <person name="Ishii H."/>
            <person name="Satoh N."/>
            <person name="Nishiyama T."/>
            <person name="Hasebe M."/>
            <person name="Maruyama T."/>
            <person name="Minagawa J."/>
            <person name="Obokata J."/>
            <person name="Shigenobu S."/>
        </authorList>
    </citation>
    <scope>NUCLEOTIDE SEQUENCE [LARGE SCALE GENOMIC DNA]</scope>
</reference>
<gene>
    <name evidence="1" type="ORF">PoB_002184600</name>
</gene>
<evidence type="ECO:0000313" key="1">
    <source>
        <dbReference type="EMBL" id="GFN95340.1"/>
    </source>
</evidence>
<comment type="caution">
    <text evidence="1">The sequence shown here is derived from an EMBL/GenBank/DDBJ whole genome shotgun (WGS) entry which is preliminary data.</text>
</comment>
<sequence length="101" mass="11184">MMGYHRWHEFPQDFRASFLGALPLNTPLWKKSALGVRASPNKVILGFKALRQAKAPVAEFKPTTEGSLQIQGRVNIYSDCTINREGVMCPKPALVISEKGA</sequence>
<organism evidence="1 2">
    <name type="scientific">Plakobranchus ocellatus</name>
    <dbReference type="NCBI Taxonomy" id="259542"/>
    <lineage>
        <taxon>Eukaryota</taxon>
        <taxon>Metazoa</taxon>
        <taxon>Spiralia</taxon>
        <taxon>Lophotrochozoa</taxon>
        <taxon>Mollusca</taxon>
        <taxon>Gastropoda</taxon>
        <taxon>Heterobranchia</taxon>
        <taxon>Euthyneura</taxon>
        <taxon>Panpulmonata</taxon>
        <taxon>Sacoglossa</taxon>
        <taxon>Placobranchoidea</taxon>
        <taxon>Plakobranchidae</taxon>
        <taxon>Plakobranchus</taxon>
    </lineage>
</organism>
<evidence type="ECO:0000313" key="2">
    <source>
        <dbReference type="Proteomes" id="UP000735302"/>
    </source>
</evidence>
<name>A0AAV3ZHG6_9GAST</name>
<dbReference type="AlphaFoldDB" id="A0AAV3ZHG6"/>
<protein>
    <submittedName>
        <fullName evidence="1">Uncharacterized protein</fullName>
    </submittedName>
</protein>
<proteinExistence type="predicted"/>
<dbReference type="EMBL" id="BLXT01002491">
    <property type="protein sequence ID" value="GFN95340.1"/>
    <property type="molecule type" value="Genomic_DNA"/>
</dbReference>
<dbReference type="Proteomes" id="UP000735302">
    <property type="component" value="Unassembled WGS sequence"/>
</dbReference>
<accession>A0AAV3ZHG6</accession>